<keyword evidence="1" id="KW-0479">Metal-binding</keyword>
<sequence length="213" mass="23399">MGNTLRNCVSSPEDNEGSNASLLRENSHPSRHAQQQSGTSSNPTSQGQDQANRQQRYFLTPDSSRRVDELSEDEQVKIAKRIGLIGYLPIRFYMERDKDSDKECVICMVEYENGDELRYLPCAHSFHKACIDAWLMRSFTCPNCSQPVDSALVGSFDPLGGGGRVEAAPVEDASEDVAAEAEGEGSVEEESAESEDPQQLQPQPEPPTKSADS</sequence>
<dbReference type="InterPro" id="IPR042981">
    <property type="entry name" value="RNF11_RING-H2"/>
</dbReference>
<feature type="region of interest" description="Disordered" evidence="5">
    <location>
        <begin position="1"/>
        <end position="52"/>
    </location>
</feature>
<accession>A0A1I8JI72</accession>
<organism evidence="7 9">
    <name type="scientific">Macrostomum lignano</name>
    <dbReference type="NCBI Taxonomy" id="282301"/>
    <lineage>
        <taxon>Eukaryota</taxon>
        <taxon>Metazoa</taxon>
        <taxon>Spiralia</taxon>
        <taxon>Lophotrochozoa</taxon>
        <taxon>Platyhelminthes</taxon>
        <taxon>Rhabditophora</taxon>
        <taxon>Macrostomorpha</taxon>
        <taxon>Macrostomida</taxon>
        <taxon>Macrostomidae</taxon>
        <taxon>Macrostomum</taxon>
    </lineage>
</organism>
<dbReference type="InterPro" id="IPR001841">
    <property type="entry name" value="Znf_RING"/>
</dbReference>
<reference evidence="8 9" key="1">
    <citation type="submission" date="2016-11" db="UniProtKB">
        <authorList>
            <consortium name="WormBaseParasite"/>
        </authorList>
    </citation>
    <scope>IDENTIFICATION</scope>
</reference>
<evidence type="ECO:0000256" key="5">
    <source>
        <dbReference type="SAM" id="MobiDB-lite"/>
    </source>
</evidence>
<dbReference type="InterPro" id="IPR052804">
    <property type="entry name" value="UEC_component"/>
</dbReference>
<keyword evidence="2 4" id="KW-0863">Zinc-finger</keyword>
<dbReference type="STRING" id="282301.A0A1I8JI72"/>
<evidence type="ECO:0000313" key="9">
    <source>
        <dbReference type="WBParaSite" id="maker-uti_cns_0047866-snap-gene-0.22-mRNA-1"/>
    </source>
</evidence>
<keyword evidence="7" id="KW-1185">Reference proteome</keyword>
<dbReference type="GO" id="GO:0006511">
    <property type="term" value="P:ubiquitin-dependent protein catabolic process"/>
    <property type="evidence" value="ECO:0007669"/>
    <property type="project" value="TreeGrafter"/>
</dbReference>
<evidence type="ECO:0000313" key="8">
    <source>
        <dbReference type="WBParaSite" id="maker-uti_cns_0004992-snap-gene-0.22-mRNA-1"/>
    </source>
</evidence>
<evidence type="ECO:0000313" key="7">
    <source>
        <dbReference type="Proteomes" id="UP000095280"/>
    </source>
</evidence>
<evidence type="ECO:0000256" key="1">
    <source>
        <dbReference type="ARBA" id="ARBA00022723"/>
    </source>
</evidence>
<dbReference type="Pfam" id="PF13639">
    <property type="entry name" value="zf-RING_2"/>
    <property type="match status" value="1"/>
</dbReference>
<dbReference type="GO" id="GO:0008270">
    <property type="term" value="F:zinc ion binding"/>
    <property type="evidence" value="ECO:0007669"/>
    <property type="project" value="UniProtKB-KW"/>
</dbReference>
<dbReference type="Proteomes" id="UP000095280">
    <property type="component" value="Unplaced"/>
</dbReference>
<dbReference type="PROSITE" id="PS50089">
    <property type="entry name" value="ZF_RING_2"/>
    <property type="match status" value="1"/>
</dbReference>
<feature type="domain" description="RING-type" evidence="6">
    <location>
        <begin position="104"/>
        <end position="145"/>
    </location>
</feature>
<evidence type="ECO:0000259" key="6">
    <source>
        <dbReference type="PROSITE" id="PS50089"/>
    </source>
</evidence>
<dbReference type="PANTHER" id="PTHR46359:SF2">
    <property type="entry name" value="GEO07743P1"/>
    <property type="match status" value="1"/>
</dbReference>
<dbReference type="CDD" id="cd16468">
    <property type="entry name" value="RING-H2_RNF11"/>
    <property type="match status" value="1"/>
</dbReference>
<dbReference type="GO" id="GO:0000151">
    <property type="term" value="C:ubiquitin ligase complex"/>
    <property type="evidence" value="ECO:0007669"/>
    <property type="project" value="TreeGrafter"/>
</dbReference>
<name>A0A1I8JI72_9PLAT</name>
<dbReference type="SMART" id="SM01197">
    <property type="entry name" value="FANCL_C"/>
    <property type="match status" value="1"/>
</dbReference>
<dbReference type="WBParaSite" id="maker-uti_cns_0004992-snap-gene-0.22-mRNA-1">
    <property type="protein sequence ID" value="maker-uti_cns_0004992-snap-gene-0.22-mRNA-1"/>
    <property type="gene ID" value="maker-uti_cns_0004992-snap-gene-0.22"/>
</dbReference>
<evidence type="ECO:0000256" key="4">
    <source>
        <dbReference type="PROSITE-ProRule" id="PRU00175"/>
    </source>
</evidence>
<dbReference type="PANTHER" id="PTHR46359">
    <property type="entry name" value="GEO07743P1"/>
    <property type="match status" value="1"/>
</dbReference>
<protein>
    <submittedName>
        <fullName evidence="8 9">RING-type domain-containing protein</fullName>
    </submittedName>
</protein>
<feature type="region of interest" description="Disordered" evidence="5">
    <location>
        <begin position="163"/>
        <end position="213"/>
    </location>
</feature>
<dbReference type="InterPro" id="IPR013083">
    <property type="entry name" value="Znf_RING/FYVE/PHD"/>
</dbReference>
<dbReference type="AlphaFoldDB" id="A0A1I8JI72"/>
<dbReference type="GO" id="GO:0061630">
    <property type="term" value="F:ubiquitin protein ligase activity"/>
    <property type="evidence" value="ECO:0007669"/>
    <property type="project" value="TreeGrafter"/>
</dbReference>
<dbReference type="OrthoDB" id="9984778at2759"/>
<feature type="compositionally biased region" description="Polar residues" evidence="5">
    <location>
        <begin position="1"/>
        <end position="21"/>
    </location>
</feature>
<feature type="compositionally biased region" description="Acidic residues" evidence="5">
    <location>
        <begin position="172"/>
        <end position="196"/>
    </location>
</feature>
<dbReference type="WBParaSite" id="maker-uti_cns_0047866-snap-gene-0.22-mRNA-1">
    <property type="protein sequence ID" value="maker-uti_cns_0047866-snap-gene-0.22-mRNA-1"/>
    <property type="gene ID" value="maker-uti_cns_0047866-snap-gene-0.22"/>
</dbReference>
<dbReference type="SMART" id="SM00184">
    <property type="entry name" value="RING"/>
    <property type="match status" value="1"/>
</dbReference>
<dbReference type="Gene3D" id="3.30.40.10">
    <property type="entry name" value="Zinc/RING finger domain, C3HC4 (zinc finger)"/>
    <property type="match status" value="1"/>
</dbReference>
<proteinExistence type="predicted"/>
<evidence type="ECO:0000256" key="2">
    <source>
        <dbReference type="ARBA" id="ARBA00022771"/>
    </source>
</evidence>
<feature type="compositionally biased region" description="Polar residues" evidence="5">
    <location>
        <begin position="32"/>
        <end position="52"/>
    </location>
</feature>
<dbReference type="SUPFAM" id="SSF57850">
    <property type="entry name" value="RING/U-box"/>
    <property type="match status" value="1"/>
</dbReference>
<keyword evidence="3" id="KW-0862">Zinc</keyword>
<evidence type="ECO:0000256" key="3">
    <source>
        <dbReference type="ARBA" id="ARBA00022833"/>
    </source>
</evidence>